<dbReference type="RefSeq" id="WP_080325617.1">
    <property type="nucleotide sequence ID" value="NZ_FQYW01000008.1"/>
</dbReference>
<evidence type="ECO:0000313" key="1">
    <source>
        <dbReference type="EMBL" id="SHI61056.1"/>
    </source>
</evidence>
<name>A0A1M6CJ86_9FIRM</name>
<evidence type="ECO:0000313" key="2">
    <source>
        <dbReference type="Proteomes" id="UP000191240"/>
    </source>
</evidence>
<gene>
    <name evidence="1" type="ORF">SAMN02745671_01138</name>
</gene>
<dbReference type="AlphaFoldDB" id="A0A1M6CJ86"/>
<dbReference type="EMBL" id="FQYW01000008">
    <property type="protein sequence ID" value="SHI61056.1"/>
    <property type="molecule type" value="Genomic_DNA"/>
</dbReference>
<reference evidence="1 2" key="1">
    <citation type="submission" date="2016-11" db="EMBL/GenBank/DDBJ databases">
        <authorList>
            <person name="Jaros S."/>
            <person name="Januszkiewicz K."/>
            <person name="Wedrychowicz H."/>
        </authorList>
    </citation>
    <scope>NUCLEOTIDE SEQUENCE [LARGE SCALE GENOMIC DNA]</scope>
    <source>
        <strain evidence="1 2">DSM 3074</strain>
    </source>
</reference>
<protein>
    <submittedName>
        <fullName evidence="1">Uncharacterized protein</fullName>
    </submittedName>
</protein>
<accession>A0A1M6CJ86</accession>
<dbReference type="Proteomes" id="UP000191240">
    <property type="component" value="Unassembled WGS sequence"/>
</dbReference>
<organism evidence="1 2">
    <name type="scientific">Anaerovibrio lipolyticus DSM 3074</name>
    <dbReference type="NCBI Taxonomy" id="1120997"/>
    <lineage>
        <taxon>Bacteria</taxon>
        <taxon>Bacillati</taxon>
        <taxon>Bacillota</taxon>
        <taxon>Negativicutes</taxon>
        <taxon>Selenomonadales</taxon>
        <taxon>Selenomonadaceae</taxon>
        <taxon>Anaerovibrio</taxon>
    </lineage>
</organism>
<dbReference type="OrthoDB" id="758462at2"/>
<proteinExistence type="predicted"/>
<sequence length="238" mass="27835">MGDYAYRKCDGQEIKIGTCGVNYYLTFDQWVNGEVWGKDARLMNKNLERQSFRLPIEEEKDILPGDFDFHGFDGADPVRVFFRKEYVDEGNRDYRYTPFVKEIRKYCFENKGQLAMTKKLGKYRFGDFEEGTGIYAYAPCYHGFVADKDEFKGKNFGYNGFNPHVLCITSVGFSSTMEAVATVSCYACEKHICMVGVDEMYQFRPLTSNYEQDFWNTVNLLHRMNRWAVETGRKRQEV</sequence>